<dbReference type="Proteomes" id="UP000076586">
    <property type="component" value="Unassembled WGS sequence"/>
</dbReference>
<dbReference type="Gene3D" id="3.40.50.2300">
    <property type="match status" value="1"/>
</dbReference>
<dbReference type="RefSeq" id="WP_068703275.1">
    <property type="nucleotide sequence ID" value="NZ_BDCR01000003.1"/>
</dbReference>
<feature type="domain" description="Response regulatory" evidence="2">
    <location>
        <begin position="3"/>
        <end position="114"/>
    </location>
</feature>
<proteinExistence type="predicted"/>
<evidence type="ECO:0000259" key="2">
    <source>
        <dbReference type="PROSITE" id="PS50110"/>
    </source>
</evidence>
<reference evidence="5" key="1">
    <citation type="submission" date="2016-04" db="EMBL/GenBank/DDBJ databases">
        <title>Draft genome sequence of Paludibacter jiangxiensis strain NM7.</title>
        <authorList>
            <person name="Qiu Y."/>
            <person name="Matsuura N."/>
            <person name="Ohashi A."/>
            <person name="Tourlousse M.D."/>
            <person name="Sekiguchi Y."/>
        </authorList>
    </citation>
    <scope>NUCLEOTIDE SEQUENCE [LARGE SCALE GENOMIC DNA]</scope>
    <source>
        <strain evidence="5">NM7</strain>
    </source>
</reference>
<dbReference type="SMART" id="SM00448">
    <property type="entry name" value="REC"/>
    <property type="match status" value="1"/>
</dbReference>
<evidence type="ECO:0000259" key="3">
    <source>
        <dbReference type="PROSITE" id="PS50930"/>
    </source>
</evidence>
<gene>
    <name evidence="4" type="ORF">PJIAN_317</name>
</gene>
<dbReference type="PANTHER" id="PTHR37299">
    <property type="entry name" value="TRANSCRIPTIONAL REGULATOR-RELATED"/>
    <property type="match status" value="1"/>
</dbReference>
<dbReference type="PROSITE" id="PS50110">
    <property type="entry name" value="RESPONSE_REGULATORY"/>
    <property type="match status" value="1"/>
</dbReference>
<evidence type="ECO:0000313" key="5">
    <source>
        <dbReference type="Proteomes" id="UP000076586"/>
    </source>
</evidence>
<keyword evidence="1" id="KW-0597">Phosphoprotein</keyword>
<accession>A0A161L7J0</accession>
<dbReference type="STRING" id="681398.PJIAN_317"/>
<dbReference type="GO" id="GO:0000156">
    <property type="term" value="F:phosphorelay response regulator activity"/>
    <property type="evidence" value="ECO:0007669"/>
    <property type="project" value="InterPro"/>
</dbReference>
<sequence length="235" mass="27279">MISCIAIDDEKYALDLLIDNIRRAPFLELKETFRNGVDALHYLEKNPVDLAFLDIQMPVLNGLQMLRKLQVRPMIVIVSAFKSYALESFELDVLDYLLKPVSYERFLRAANKANDYFQLKHAKNGQRNDYIFVNADYRLVKINIDKILYIEGMKDYVKIFPENSKAIVTKLSLKTVEEMLPDEHFIRVHKSYIINSQKVISLQKKKVQLNGDIIIPLSSNYRSAYNQLIESPAES</sequence>
<dbReference type="InterPro" id="IPR046947">
    <property type="entry name" value="LytR-like"/>
</dbReference>
<dbReference type="Gene3D" id="2.40.50.1020">
    <property type="entry name" value="LytTr DNA-binding domain"/>
    <property type="match status" value="1"/>
</dbReference>
<evidence type="ECO:0000313" key="4">
    <source>
        <dbReference type="EMBL" id="GAT62714.1"/>
    </source>
</evidence>
<keyword evidence="5" id="KW-1185">Reference proteome</keyword>
<dbReference type="OrthoDB" id="1490554at2"/>
<dbReference type="SUPFAM" id="SSF52172">
    <property type="entry name" value="CheY-like"/>
    <property type="match status" value="1"/>
</dbReference>
<dbReference type="InterPro" id="IPR001789">
    <property type="entry name" value="Sig_transdc_resp-reg_receiver"/>
</dbReference>
<keyword evidence="4" id="KW-0238">DNA-binding</keyword>
<feature type="modified residue" description="4-aspartylphosphate" evidence="1">
    <location>
        <position position="54"/>
    </location>
</feature>
<dbReference type="EMBL" id="BDCR01000003">
    <property type="protein sequence ID" value="GAT62714.1"/>
    <property type="molecule type" value="Genomic_DNA"/>
</dbReference>
<protein>
    <submittedName>
        <fullName evidence="4">DNA-binding response regulator, LytR/AlgR family</fullName>
    </submittedName>
</protein>
<dbReference type="SMART" id="SM00850">
    <property type="entry name" value="LytTR"/>
    <property type="match status" value="1"/>
</dbReference>
<reference evidence="5" key="2">
    <citation type="journal article" date="2017" name="Genome Announc.">
        <title>Draft genome sequence of Paludibacter jiangxiensis NM7(T), a propionate-producing fermentative bacterium.</title>
        <authorList>
            <person name="Qiu Y.-L."/>
            <person name="Tourlousse D.M."/>
            <person name="Matsuura N."/>
            <person name="Ohashi A."/>
            <person name="Sekiguchi Y."/>
        </authorList>
    </citation>
    <scope>NUCLEOTIDE SEQUENCE [LARGE SCALE GENOMIC DNA]</scope>
    <source>
        <strain evidence="5">NM7</strain>
    </source>
</reference>
<evidence type="ECO:0000256" key="1">
    <source>
        <dbReference type="PROSITE-ProRule" id="PRU00169"/>
    </source>
</evidence>
<dbReference type="AlphaFoldDB" id="A0A161L7J0"/>
<dbReference type="PANTHER" id="PTHR37299:SF1">
    <property type="entry name" value="STAGE 0 SPORULATION PROTEIN A HOMOLOG"/>
    <property type="match status" value="1"/>
</dbReference>
<dbReference type="InterPro" id="IPR011006">
    <property type="entry name" value="CheY-like_superfamily"/>
</dbReference>
<dbReference type="Pfam" id="PF04397">
    <property type="entry name" value="LytTR"/>
    <property type="match status" value="1"/>
</dbReference>
<dbReference type="InterPro" id="IPR007492">
    <property type="entry name" value="LytTR_DNA-bd_dom"/>
</dbReference>
<organism evidence="4 5">
    <name type="scientific">Paludibacter jiangxiensis</name>
    <dbReference type="NCBI Taxonomy" id="681398"/>
    <lineage>
        <taxon>Bacteria</taxon>
        <taxon>Pseudomonadati</taxon>
        <taxon>Bacteroidota</taxon>
        <taxon>Bacteroidia</taxon>
        <taxon>Bacteroidales</taxon>
        <taxon>Paludibacteraceae</taxon>
        <taxon>Paludibacter</taxon>
    </lineage>
</organism>
<name>A0A161L7J0_9BACT</name>
<dbReference type="GO" id="GO:0003677">
    <property type="term" value="F:DNA binding"/>
    <property type="evidence" value="ECO:0007669"/>
    <property type="project" value="UniProtKB-KW"/>
</dbReference>
<feature type="domain" description="HTH LytTR-type" evidence="3">
    <location>
        <begin position="131"/>
        <end position="231"/>
    </location>
</feature>
<dbReference type="Pfam" id="PF00072">
    <property type="entry name" value="Response_reg"/>
    <property type="match status" value="1"/>
</dbReference>
<dbReference type="PROSITE" id="PS50930">
    <property type="entry name" value="HTH_LYTTR"/>
    <property type="match status" value="1"/>
</dbReference>
<comment type="caution">
    <text evidence="4">The sequence shown here is derived from an EMBL/GenBank/DDBJ whole genome shotgun (WGS) entry which is preliminary data.</text>
</comment>